<organism evidence="3 4">
    <name type="scientific">Cohnella suwonensis</name>
    <dbReference type="NCBI Taxonomy" id="696072"/>
    <lineage>
        <taxon>Bacteria</taxon>
        <taxon>Bacillati</taxon>
        <taxon>Bacillota</taxon>
        <taxon>Bacilli</taxon>
        <taxon>Bacillales</taxon>
        <taxon>Paenibacillaceae</taxon>
        <taxon>Cohnella</taxon>
    </lineage>
</organism>
<evidence type="ECO:0000313" key="3">
    <source>
        <dbReference type="EMBL" id="MFC5471073.1"/>
    </source>
</evidence>
<proteinExistence type="predicted"/>
<evidence type="ECO:0000313" key="4">
    <source>
        <dbReference type="Proteomes" id="UP001596105"/>
    </source>
</evidence>
<feature type="chain" id="PRO_5047500774" description="Copper amine oxidase-like N-terminal domain-containing protein" evidence="2">
    <location>
        <begin position="19"/>
        <end position="406"/>
    </location>
</feature>
<feature type="compositionally biased region" description="Polar residues" evidence="1">
    <location>
        <begin position="393"/>
        <end position="406"/>
    </location>
</feature>
<dbReference type="Proteomes" id="UP001596105">
    <property type="component" value="Unassembled WGS sequence"/>
</dbReference>
<feature type="signal peptide" evidence="2">
    <location>
        <begin position="1"/>
        <end position="18"/>
    </location>
</feature>
<accession>A0ABW0LYY1</accession>
<evidence type="ECO:0000256" key="1">
    <source>
        <dbReference type="SAM" id="MobiDB-lite"/>
    </source>
</evidence>
<dbReference type="EMBL" id="JBHSMH010000090">
    <property type="protein sequence ID" value="MFC5471073.1"/>
    <property type="molecule type" value="Genomic_DNA"/>
</dbReference>
<reference evidence="4" key="1">
    <citation type="journal article" date="2019" name="Int. J. Syst. Evol. Microbiol.">
        <title>The Global Catalogue of Microorganisms (GCM) 10K type strain sequencing project: providing services to taxonomists for standard genome sequencing and annotation.</title>
        <authorList>
            <consortium name="The Broad Institute Genomics Platform"/>
            <consortium name="The Broad Institute Genome Sequencing Center for Infectious Disease"/>
            <person name="Wu L."/>
            <person name="Ma J."/>
        </authorList>
    </citation>
    <scope>NUCLEOTIDE SEQUENCE [LARGE SCALE GENOMIC DNA]</scope>
    <source>
        <strain evidence="4">CCUG 57113</strain>
    </source>
</reference>
<keyword evidence="4" id="KW-1185">Reference proteome</keyword>
<name>A0ABW0LYY1_9BACL</name>
<dbReference type="RefSeq" id="WP_209746000.1">
    <property type="nucleotide sequence ID" value="NZ_JBHSMH010000090.1"/>
</dbReference>
<evidence type="ECO:0000256" key="2">
    <source>
        <dbReference type="SAM" id="SignalP"/>
    </source>
</evidence>
<gene>
    <name evidence="3" type="ORF">ACFPPD_20495</name>
</gene>
<feature type="region of interest" description="Disordered" evidence="1">
    <location>
        <begin position="382"/>
        <end position="406"/>
    </location>
</feature>
<keyword evidence="2" id="KW-0732">Signal</keyword>
<comment type="caution">
    <text evidence="3">The sequence shown here is derived from an EMBL/GenBank/DDBJ whole genome shotgun (WGS) entry which is preliminary data.</text>
</comment>
<protein>
    <recommendedName>
        <fullName evidence="5">Copper amine oxidase-like N-terminal domain-containing protein</fullName>
    </recommendedName>
</protein>
<evidence type="ECO:0008006" key="5">
    <source>
        <dbReference type="Google" id="ProtNLM"/>
    </source>
</evidence>
<sequence length="406" mass="44139">MKLIMLSIALMTSGSVSASAVAVAPSIPSVQTRPAAQPLTVEMIVKSSSRSELLTTLTIESSRIAKAIYKAPYAQVDPVRASVAWPDVEVVARSATSGSGSVHRIDRSGNLLDEDASRMLILPQAVASRLLIYAEAARNAHYGRLLPWNEARSIIPRKSIFTVVDLESGLSFRVQRRAGSDHADVQPIGKEDSRIMKTIYGGEWSWDRRAIVVVTEDGHKIAASMNGMPHGGDGIPDNDFKGHSCIHFLGSSSHKSEYPDPSHQLMINKAAGNLRPYLDHATPYMIAASFVEAFHQRDSELLMQIWPDMPASTLDRFVERMRTLKSIRIKADSLRKQPEDAGRLAADALNASVDLPVTVYGLGGAGRGGTFRFAFKRETPESPWRIVEATPPGSGTSSAKDNAPRS</sequence>